<dbReference type="CDD" id="cd00159">
    <property type="entry name" value="RhoGAP"/>
    <property type="match status" value="1"/>
</dbReference>
<dbReference type="InterPro" id="IPR008936">
    <property type="entry name" value="Rho_GTPase_activation_prot"/>
</dbReference>
<proteinExistence type="predicted"/>
<accession>A0ABR3QA93</accession>
<evidence type="ECO:0000313" key="4">
    <source>
        <dbReference type="Proteomes" id="UP001565368"/>
    </source>
</evidence>
<dbReference type="InterPro" id="IPR039767">
    <property type="entry name" value="RALBP1"/>
</dbReference>
<feature type="compositionally biased region" description="Low complexity" evidence="1">
    <location>
        <begin position="28"/>
        <end position="50"/>
    </location>
</feature>
<dbReference type="SMART" id="SM00324">
    <property type="entry name" value="RhoGAP"/>
    <property type="match status" value="1"/>
</dbReference>
<dbReference type="Gene3D" id="1.10.555.10">
    <property type="entry name" value="Rho GTPase activation protein"/>
    <property type="match status" value="1"/>
</dbReference>
<feature type="domain" description="Rho-GAP" evidence="2">
    <location>
        <begin position="505"/>
        <end position="705"/>
    </location>
</feature>
<dbReference type="Proteomes" id="UP001565368">
    <property type="component" value="Unassembled WGS sequence"/>
</dbReference>
<dbReference type="GeneID" id="95983637"/>
<dbReference type="PROSITE" id="PS50238">
    <property type="entry name" value="RHOGAP"/>
    <property type="match status" value="1"/>
</dbReference>
<evidence type="ECO:0000313" key="3">
    <source>
        <dbReference type="EMBL" id="KAL1411630.1"/>
    </source>
</evidence>
<feature type="region of interest" description="Disordered" evidence="1">
    <location>
        <begin position="322"/>
        <end position="362"/>
    </location>
</feature>
<evidence type="ECO:0000259" key="2">
    <source>
        <dbReference type="PROSITE" id="PS50238"/>
    </source>
</evidence>
<evidence type="ECO:0000256" key="1">
    <source>
        <dbReference type="SAM" id="MobiDB-lite"/>
    </source>
</evidence>
<dbReference type="InterPro" id="IPR000198">
    <property type="entry name" value="RhoGAP_dom"/>
</dbReference>
<feature type="region of interest" description="Disordered" evidence="1">
    <location>
        <begin position="821"/>
        <end position="840"/>
    </location>
</feature>
<feature type="compositionally biased region" description="Polar residues" evidence="1">
    <location>
        <begin position="279"/>
        <end position="290"/>
    </location>
</feature>
<keyword evidence="4" id="KW-1185">Reference proteome</keyword>
<feature type="compositionally biased region" description="Polar residues" evidence="1">
    <location>
        <begin position="353"/>
        <end position="362"/>
    </location>
</feature>
<sequence>MADTAVDGRISRPLSEISENEDRRRASARVSSYSSSLSLKGAAAAGAGSRPTSEMRDDTAQPPSKRASGALSSLPVHTITLNLADYTGTVASSTMPATPTTIAPPMIATKPLALQSPSTIASGAASPTVKSPPPTPKSPPPRPDKPAELSAPPIAASSSSKELSEQLHQQPAVVDLSEPVDGISPLFVATRASLRPTASGKEQQPEKPPSPPTTLSSTGTSFDSARSSLDIAGTKAPPKSKAKWLKRASMAPLLGSKSVSPASSAADLPAESGGRASPGPSTTFAISAPTSIVPPKLPPRQFPTGPMDHVATPDTAAYAAAAMRPQPPPPGREPSLTHHHPSASARKGWWGGQPTSTGVTRSASNNSIMSTASAAHQRLPSGAQRVLGQAGNAVSKSWNRARGVGGSISGMGGFAPVRSNSNELDSRSVSPRNRAIAHGHALARKQSRDLLSTDLAPATPADGFQWAEGVVKRPARPGYGGRVFGRELQEAGRAWTVVDAHIERPGVNEYEMRRRQCLPAIVVRAVECLVVWGPKEEGIFRISGRSSHLARLRREFDGGADLDLSLCDPGDLDPHSVAGIFKSFIRELPTPMVPIPIEQEIEELLYRTRSNPSLEDLGEIVCKLPASHWFLLADVIMLLDFIPQHQESNRMTRQALMLSLGPTLRLSGDVVDVLIRHRQDLFRDPPMVDPSDLVDFGDESMSLSLSPAYEKVPLPDKPKPPASRRISKRPSLSNLLGGSLMRRSQSDVTMGYSPTTAPRLALPEPVRVELPTFGGHAEDIDETEELESLETHDHDVARATDRLEEAHYAPGTVAARAAAFGPSSAAGQKTPIADRFQRSSTERVDNLLQPKGGSHSSGSSASSFVSVSESLQSGTTPPINSISAIRRSPPLFFHSATGDSASKGTKRKDDTNAERSNESARDSPKRLSSGPGPADDDLVRA</sequence>
<dbReference type="Pfam" id="PF00620">
    <property type="entry name" value="RhoGAP"/>
    <property type="match status" value="1"/>
</dbReference>
<gene>
    <name evidence="3" type="ORF">Q8F55_002594</name>
</gene>
<feature type="region of interest" description="Disordered" evidence="1">
    <location>
        <begin position="115"/>
        <end position="305"/>
    </location>
</feature>
<reference evidence="3 4" key="1">
    <citation type="submission" date="2023-08" db="EMBL/GenBank/DDBJ databases">
        <title>Annotated Genome Sequence of Vanrija albida AlHP1.</title>
        <authorList>
            <person name="Herzog R."/>
        </authorList>
    </citation>
    <scope>NUCLEOTIDE SEQUENCE [LARGE SCALE GENOMIC DNA]</scope>
    <source>
        <strain evidence="3 4">AlHP1</strain>
    </source>
</reference>
<dbReference type="PANTHER" id="PTHR12783">
    <property type="entry name" value="RALA BINDING PROTEIN 1 RALBP1"/>
    <property type="match status" value="1"/>
</dbReference>
<feature type="compositionally biased region" description="Basic and acidic residues" evidence="1">
    <location>
        <begin position="907"/>
        <end position="925"/>
    </location>
</feature>
<comment type="caution">
    <text evidence="3">The sequence shown here is derived from an EMBL/GenBank/DDBJ whole genome shotgun (WGS) entry which is preliminary data.</text>
</comment>
<protein>
    <recommendedName>
        <fullName evidence="2">Rho-GAP domain-containing protein</fullName>
    </recommendedName>
</protein>
<dbReference type="PANTHER" id="PTHR12783:SF5">
    <property type="entry name" value="RALA-BINDING PROTEIN 1"/>
    <property type="match status" value="1"/>
</dbReference>
<feature type="region of interest" description="Disordered" evidence="1">
    <location>
        <begin position="1"/>
        <end position="74"/>
    </location>
</feature>
<feature type="region of interest" description="Disordered" evidence="1">
    <location>
        <begin position="868"/>
        <end position="941"/>
    </location>
</feature>
<feature type="compositionally biased region" description="Polar residues" evidence="1">
    <location>
        <begin position="730"/>
        <end position="756"/>
    </location>
</feature>
<feature type="region of interest" description="Disordered" evidence="1">
    <location>
        <begin position="707"/>
        <end position="758"/>
    </location>
</feature>
<feature type="compositionally biased region" description="Low complexity" evidence="1">
    <location>
        <begin position="148"/>
        <end position="160"/>
    </location>
</feature>
<feature type="compositionally biased region" description="Pro residues" evidence="1">
    <location>
        <begin position="130"/>
        <end position="141"/>
    </location>
</feature>
<dbReference type="SUPFAM" id="SSF48350">
    <property type="entry name" value="GTPase activation domain, GAP"/>
    <property type="match status" value="1"/>
</dbReference>
<organism evidence="3 4">
    <name type="scientific">Vanrija albida</name>
    <dbReference type="NCBI Taxonomy" id="181172"/>
    <lineage>
        <taxon>Eukaryota</taxon>
        <taxon>Fungi</taxon>
        <taxon>Dikarya</taxon>
        <taxon>Basidiomycota</taxon>
        <taxon>Agaricomycotina</taxon>
        <taxon>Tremellomycetes</taxon>
        <taxon>Trichosporonales</taxon>
        <taxon>Trichosporonaceae</taxon>
        <taxon>Vanrija</taxon>
    </lineage>
</organism>
<name>A0ABR3QA93_9TREE</name>
<dbReference type="RefSeq" id="XP_069211574.1">
    <property type="nucleotide sequence ID" value="XM_069351188.1"/>
</dbReference>
<dbReference type="EMBL" id="JBBXJM010000002">
    <property type="protein sequence ID" value="KAL1411630.1"/>
    <property type="molecule type" value="Genomic_DNA"/>
</dbReference>